<dbReference type="RefSeq" id="WP_093426809.1">
    <property type="nucleotide sequence ID" value="NZ_FOMJ01000001.1"/>
</dbReference>
<keyword evidence="2" id="KW-1185">Reference proteome</keyword>
<sequence length="86" mass="9702">MQSVGLLHLAHVDTRPGGHGPFAPPSDWSGDEAAYRVLMRERYCHPGLSQQMVVTARRYRDEAAMAEPIRFEGPWADEARRILEAL</sequence>
<protein>
    <submittedName>
        <fullName evidence="1">Uncharacterized protein</fullName>
    </submittedName>
</protein>
<reference evidence="1 2" key="1">
    <citation type="submission" date="2016-10" db="EMBL/GenBank/DDBJ databases">
        <authorList>
            <person name="de Groot N.N."/>
        </authorList>
    </citation>
    <scope>NUCLEOTIDE SEQUENCE [LARGE SCALE GENOMIC DNA]</scope>
    <source>
        <strain evidence="1 2">HL3</strain>
    </source>
</reference>
<gene>
    <name evidence="1" type="ORF">SAMN05660831_00111</name>
</gene>
<dbReference type="AlphaFoldDB" id="A0A1I1NB95"/>
<dbReference type="Proteomes" id="UP000198611">
    <property type="component" value="Unassembled WGS sequence"/>
</dbReference>
<evidence type="ECO:0000313" key="1">
    <source>
        <dbReference type="EMBL" id="SFC92738.1"/>
    </source>
</evidence>
<accession>A0A1I1NB95</accession>
<proteinExistence type="predicted"/>
<evidence type="ECO:0000313" key="2">
    <source>
        <dbReference type="Proteomes" id="UP000198611"/>
    </source>
</evidence>
<name>A0A1I1NB95_9GAMM</name>
<dbReference type="EMBL" id="FOMJ01000001">
    <property type="protein sequence ID" value="SFC92738.1"/>
    <property type="molecule type" value="Genomic_DNA"/>
</dbReference>
<dbReference type="OrthoDB" id="5570628at2"/>
<organism evidence="1 2">
    <name type="scientific">Thiohalospira halophila DSM 15071</name>
    <dbReference type="NCBI Taxonomy" id="1123397"/>
    <lineage>
        <taxon>Bacteria</taxon>
        <taxon>Pseudomonadati</taxon>
        <taxon>Pseudomonadota</taxon>
        <taxon>Gammaproteobacteria</taxon>
        <taxon>Thiohalospirales</taxon>
        <taxon>Thiohalospiraceae</taxon>
        <taxon>Thiohalospira</taxon>
    </lineage>
</organism>
<dbReference type="STRING" id="1123397.SAMN05660831_00111"/>